<dbReference type="InterPro" id="IPR004919">
    <property type="entry name" value="GmrSD_N"/>
</dbReference>
<dbReference type="Pfam" id="PF03235">
    <property type="entry name" value="GmrSD_N"/>
    <property type="match status" value="1"/>
</dbReference>
<protein>
    <submittedName>
        <fullName evidence="2">DUF262 domain-containing protein</fullName>
    </submittedName>
</protein>
<dbReference type="AlphaFoldDB" id="A0A6L5XKH3"/>
<evidence type="ECO:0000259" key="1">
    <source>
        <dbReference type="Pfam" id="PF03235"/>
    </source>
</evidence>
<keyword evidence="3" id="KW-1185">Reference proteome</keyword>
<evidence type="ECO:0000313" key="2">
    <source>
        <dbReference type="EMBL" id="MSS27662.1"/>
    </source>
</evidence>
<comment type="caution">
    <text evidence="2">The sequence shown here is derived from an EMBL/GenBank/DDBJ whole genome shotgun (WGS) entry which is preliminary data.</text>
</comment>
<name>A0A6L5XKH3_9BACT</name>
<accession>A0A6L5XKH3</accession>
<reference evidence="2 3" key="1">
    <citation type="submission" date="2019-09" db="EMBL/GenBank/DDBJ databases">
        <title>In-depth cultivation of the pig gut microbiome towards novel bacterial diversity and tailored functional studies.</title>
        <authorList>
            <person name="Wylensek D."/>
            <person name="Hitch T.C.A."/>
            <person name="Clavel T."/>
        </authorList>
    </citation>
    <scope>NUCLEOTIDE SEQUENCE [LARGE SCALE GENOMIC DNA]</scope>
    <source>
        <strain evidence="2 3">PG-178-WT-4</strain>
    </source>
</reference>
<dbReference type="PANTHER" id="PTHR39639">
    <property type="entry name" value="CHROMOSOME 16, WHOLE GENOME SHOTGUN SEQUENCE"/>
    <property type="match status" value="1"/>
</dbReference>
<gene>
    <name evidence="2" type="ORF">FYJ44_06270</name>
</gene>
<dbReference type="EMBL" id="VUMH01000005">
    <property type="protein sequence ID" value="MSS27662.1"/>
    <property type="molecule type" value="Genomic_DNA"/>
</dbReference>
<feature type="domain" description="GmrSD restriction endonucleases N-terminal" evidence="1">
    <location>
        <begin position="38"/>
        <end position="222"/>
    </location>
</feature>
<dbReference type="Proteomes" id="UP000477488">
    <property type="component" value="Unassembled WGS sequence"/>
</dbReference>
<evidence type="ECO:0000313" key="3">
    <source>
        <dbReference type="Proteomes" id="UP000477488"/>
    </source>
</evidence>
<dbReference type="PANTHER" id="PTHR39639:SF1">
    <property type="entry name" value="DUF262 DOMAIN-CONTAINING PROTEIN"/>
    <property type="match status" value="1"/>
</dbReference>
<sequence length="391" mass="46008">MEKFLMPDTWYDIEPYEEDAESSIREYDITSTPNDFNITTLFNLMDNGVIRIPPFQRNYVWDEKRASKLIESIILGLPIPQIFLYEQGKDNFLIIDGQQRLLSIYFFVKQRFPTDEGRRKLRELLLGKDVINPAVLSEDKYFKNFSLKLPSPVQTEENKYNALKYETLGDAKRTFEFLRTIRSVVIKQNEPDDDSSMYEVFNRLNTGGQNLKPQEIRMSMYFSDFYAVLFDINTLPKWRELIRQKETDINFKDIEILVRSFAMLFWHEEYKAPMTKFLNSFSKAGKKFDPSMNQYLRLLFDSFLASCQNLTSKDFFSTNNKFNISLFESVFVATCLPYFKKKVFINKTIDEDSVQAIKSDKEFIDATQSSIASKNSVTARIQRAKKLIDLY</sequence>
<organism evidence="2 3">
    <name type="scientific">Desulfovibrio porci</name>
    <dbReference type="NCBI Taxonomy" id="2605782"/>
    <lineage>
        <taxon>Bacteria</taxon>
        <taxon>Pseudomonadati</taxon>
        <taxon>Thermodesulfobacteriota</taxon>
        <taxon>Desulfovibrionia</taxon>
        <taxon>Desulfovibrionales</taxon>
        <taxon>Desulfovibrionaceae</taxon>
        <taxon>Desulfovibrio</taxon>
    </lineage>
</organism>
<proteinExistence type="predicted"/>